<organism evidence="4 5">
    <name type="scientific">Coccomyxa viridis</name>
    <dbReference type="NCBI Taxonomy" id="1274662"/>
    <lineage>
        <taxon>Eukaryota</taxon>
        <taxon>Viridiplantae</taxon>
        <taxon>Chlorophyta</taxon>
        <taxon>core chlorophytes</taxon>
        <taxon>Trebouxiophyceae</taxon>
        <taxon>Trebouxiophyceae incertae sedis</taxon>
        <taxon>Coccomyxaceae</taxon>
        <taxon>Coccomyxa</taxon>
    </lineage>
</organism>
<reference evidence="4 5" key="1">
    <citation type="submission" date="2024-06" db="EMBL/GenBank/DDBJ databases">
        <authorList>
            <person name="Kraege A."/>
            <person name="Thomma B."/>
        </authorList>
    </citation>
    <scope>NUCLEOTIDE SEQUENCE [LARGE SCALE GENOMIC DNA]</scope>
</reference>
<dbReference type="Pfam" id="PF02341">
    <property type="entry name" value="RbcX"/>
    <property type="match status" value="1"/>
</dbReference>
<name>A0ABP1FXC1_9CHLO</name>
<sequence>MEVVSASGLISSQSGVIKCVSGAYSCPLSCKRKPFLGCRVLLANSSNRRQSQLARSRQSLVIESNELNKWGDTDGREGDTDDGVSEDDYVFANDTAKIVSRVLTSRAVQRILIQLQETDLFVAHWLAEYCNTHPPMTGDKFVLGLLRERPIYAADKITGKQHFVSPPELANRIMVARKALAGGMSKFDFPMYISRTNTEVLRQHLESNSYTSGSYEKVERRRQRRA</sequence>
<keyword evidence="1" id="KW-0602">Photosynthesis</keyword>
<dbReference type="Gene3D" id="1.10.1200.210">
    <property type="entry name" value="Chaperonin-like RbcX"/>
    <property type="match status" value="1"/>
</dbReference>
<evidence type="ECO:0000256" key="2">
    <source>
        <dbReference type="ARBA" id="ARBA00023186"/>
    </source>
</evidence>
<dbReference type="EMBL" id="CAXHTA020000007">
    <property type="protein sequence ID" value="CAL5222787.1"/>
    <property type="molecule type" value="Genomic_DNA"/>
</dbReference>
<evidence type="ECO:0000256" key="3">
    <source>
        <dbReference type="ARBA" id="ARBA00023300"/>
    </source>
</evidence>
<accession>A0ABP1FXC1</accession>
<dbReference type="InterPro" id="IPR003435">
    <property type="entry name" value="Chaperonin_RcbX"/>
</dbReference>
<evidence type="ECO:0000313" key="5">
    <source>
        <dbReference type="Proteomes" id="UP001497392"/>
    </source>
</evidence>
<keyword evidence="2" id="KW-0143">Chaperone</keyword>
<evidence type="ECO:0000256" key="1">
    <source>
        <dbReference type="ARBA" id="ARBA00022531"/>
    </source>
</evidence>
<keyword evidence="5" id="KW-1185">Reference proteome</keyword>
<dbReference type="SUPFAM" id="SSF158615">
    <property type="entry name" value="RbcX-like"/>
    <property type="match status" value="1"/>
</dbReference>
<dbReference type="InterPro" id="IPR038052">
    <property type="entry name" value="Chaperonin_RbcX_sf"/>
</dbReference>
<keyword evidence="3" id="KW-0120">Carbon dioxide fixation</keyword>
<comment type="caution">
    <text evidence="4">The sequence shown here is derived from an EMBL/GenBank/DDBJ whole genome shotgun (WGS) entry which is preliminary data.</text>
</comment>
<evidence type="ECO:0000313" key="4">
    <source>
        <dbReference type="EMBL" id="CAL5222787.1"/>
    </source>
</evidence>
<proteinExistence type="predicted"/>
<protein>
    <submittedName>
        <fullName evidence="4">G5200 protein</fullName>
    </submittedName>
</protein>
<gene>
    <name evidence="4" type="primary">g5200</name>
    <name evidence="4" type="ORF">VP750_LOCUS4446</name>
</gene>
<dbReference type="Proteomes" id="UP001497392">
    <property type="component" value="Unassembled WGS sequence"/>
</dbReference>